<dbReference type="InterPro" id="IPR022025">
    <property type="entry name" value="Amidoligase_2"/>
</dbReference>
<evidence type="ECO:0000313" key="1">
    <source>
        <dbReference type="EMBL" id="BAK40949.1"/>
    </source>
</evidence>
<reference evidence="1" key="1">
    <citation type="journal article" date="2011" name="PLoS ONE">
        <title>Identification of novel Clostridium perfringens type E strains that carry an iota toxin plasmid with a functional enterotoxin gene.</title>
        <authorList>
            <person name="Miyamoto K."/>
            <person name="Yumine N."/>
            <person name="Mimura K."/>
            <person name="Nagahama M."/>
            <person name="Li J."/>
            <person name="McClane B.A."/>
            <person name="Akimoto S."/>
        </authorList>
    </citation>
    <scope>NUCLEOTIDE SEQUENCE</scope>
    <source>
        <strain evidence="1">PB-1</strain>
        <plasmid evidence="1">pCPPB-1</plasmid>
    </source>
</reference>
<proteinExistence type="predicted"/>
<dbReference type="AlphaFoldDB" id="F7J0A8"/>
<dbReference type="EMBL" id="AB604032">
    <property type="protein sequence ID" value="BAK40949.1"/>
    <property type="molecule type" value="Genomic_DNA"/>
</dbReference>
<dbReference type="Pfam" id="PF12224">
    <property type="entry name" value="Amidoligase_2"/>
    <property type="match status" value="1"/>
</dbReference>
<keyword evidence="1" id="KW-0614">Plasmid</keyword>
<protein>
    <submittedName>
        <fullName evidence="1">Swim zinc finger domain protein</fullName>
    </submittedName>
</protein>
<sequence>MKEIIYYGINLTNIARDRAPTVEFRNFNGSLNEKQIQDNIKMAAGIINAAEKARFRDTEDEIFKKRGNILKNTSILG</sequence>
<accession>F7J0A8</accession>
<geneLocation type="plasmid" evidence="1">
    <name>pCPPB-1</name>
</geneLocation>
<organism evidence="1">
    <name type="scientific">Clostridium perfringens</name>
    <dbReference type="NCBI Taxonomy" id="1502"/>
    <lineage>
        <taxon>Bacteria</taxon>
        <taxon>Bacillati</taxon>
        <taxon>Bacillota</taxon>
        <taxon>Clostridia</taxon>
        <taxon>Eubacteriales</taxon>
        <taxon>Clostridiaceae</taxon>
        <taxon>Clostridium</taxon>
    </lineage>
</organism>
<name>F7J0A8_CLOPF</name>